<sequence length="54" mass="6008">QAKYCTIKPISAFSTLLMKTLVVLFFYSGLRSISETQHASMPEFILNCLTSCSS</sequence>
<evidence type="ECO:0000256" key="1">
    <source>
        <dbReference type="SAM" id="Phobius"/>
    </source>
</evidence>
<keyword evidence="1" id="KW-0812">Transmembrane</keyword>
<reference evidence="2" key="1">
    <citation type="submission" date="2016-05" db="EMBL/GenBank/DDBJ databases">
        <authorList>
            <person name="Lavstsen T."/>
            <person name="Jespersen J.S."/>
        </authorList>
    </citation>
    <scope>NUCLEOTIDE SEQUENCE</scope>
    <source>
        <tissue evidence="2">Brain</tissue>
    </source>
</reference>
<dbReference type="EMBL" id="HAEC01011334">
    <property type="protein sequence ID" value="SBQ79551.1"/>
    <property type="molecule type" value="Transcribed_RNA"/>
</dbReference>
<keyword evidence="1" id="KW-1133">Transmembrane helix</keyword>
<feature type="transmembrane region" description="Helical" evidence="1">
    <location>
        <begin position="12"/>
        <end position="30"/>
    </location>
</feature>
<evidence type="ECO:0000313" key="2">
    <source>
        <dbReference type="EMBL" id="SBQ79551.1"/>
    </source>
</evidence>
<dbReference type="AlphaFoldDB" id="A0A1A8H5R2"/>
<name>A0A1A8H5R2_9TELE</name>
<protein>
    <submittedName>
        <fullName evidence="2">D-tyrosyl-tRNA deacylase 2</fullName>
    </submittedName>
</protein>
<gene>
    <name evidence="2" type="primary">DTD2</name>
</gene>
<keyword evidence="1" id="KW-0472">Membrane</keyword>
<accession>A0A1A8H5R2</accession>
<organism evidence="2">
    <name type="scientific">Nothobranchius korthausae</name>
    <dbReference type="NCBI Taxonomy" id="1143690"/>
    <lineage>
        <taxon>Eukaryota</taxon>
        <taxon>Metazoa</taxon>
        <taxon>Chordata</taxon>
        <taxon>Craniata</taxon>
        <taxon>Vertebrata</taxon>
        <taxon>Euteleostomi</taxon>
        <taxon>Actinopterygii</taxon>
        <taxon>Neopterygii</taxon>
        <taxon>Teleostei</taxon>
        <taxon>Neoteleostei</taxon>
        <taxon>Acanthomorphata</taxon>
        <taxon>Ovalentaria</taxon>
        <taxon>Atherinomorphae</taxon>
        <taxon>Cyprinodontiformes</taxon>
        <taxon>Nothobranchiidae</taxon>
        <taxon>Nothobranchius</taxon>
    </lineage>
</organism>
<reference evidence="2" key="2">
    <citation type="submission" date="2016-06" db="EMBL/GenBank/DDBJ databases">
        <title>The genome of a short-lived fish provides insights into sex chromosome evolution and the genetic control of aging.</title>
        <authorList>
            <person name="Reichwald K."/>
            <person name="Felder M."/>
            <person name="Petzold A."/>
            <person name="Koch P."/>
            <person name="Groth M."/>
            <person name="Platzer M."/>
        </authorList>
    </citation>
    <scope>NUCLEOTIDE SEQUENCE</scope>
    <source>
        <tissue evidence="2">Brain</tissue>
    </source>
</reference>
<feature type="non-terminal residue" evidence="2">
    <location>
        <position position="1"/>
    </location>
</feature>
<feature type="non-terminal residue" evidence="2">
    <location>
        <position position="54"/>
    </location>
</feature>
<proteinExistence type="predicted"/>